<evidence type="ECO:0000313" key="2">
    <source>
        <dbReference type="RefSeq" id="XP_028042057.1"/>
    </source>
</evidence>
<dbReference type="GeneID" id="114251856"/>
<name>A0A6J2KM68_BOMMA</name>
<dbReference type="Proteomes" id="UP000504629">
    <property type="component" value="Unplaced"/>
</dbReference>
<proteinExistence type="predicted"/>
<keyword evidence="1" id="KW-1185">Reference proteome</keyword>
<sequence>MNISTVQLVTCDLIHFDCLVGTVVINLTTKNEIRMQFERKVETSWRKDGDWKGRYSSLYSARRVSLTKEEPHRISFLTDSSPHNILNRITSDCESSPSASITFSSRMISLLSQQSDLYNSIRGSVQHQSRDLGGQETLLLNMVRARKVQDVEAQDKTLDLKDDLTDDQRNEGCIHGISMRTTDRSISRSRFSRVSTRRDMDIPSILAFTANTTQPVQLKMPVGQQSNILKREELLRWSIRKAICPVCSQKWRDRSSITSIKNSGLKRNTANEIPTIIAPARLRSSINMAYVPRPNLALVDEEKSISGMRNTSATWQLTRARKLRLPKMKIPSPEASAPPKATAPLARKDLDARVAKFLRT</sequence>
<reference evidence="2" key="1">
    <citation type="submission" date="2025-08" db="UniProtKB">
        <authorList>
            <consortium name="RefSeq"/>
        </authorList>
    </citation>
    <scope>IDENTIFICATION</scope>
    <source>
        <tissue evidence="2">Silk gland</tissue>
    </source>
</reference>
<dbReference type="KEGG" id="bman:114251856"/>
<accession>A0A6J2KM68</accession>
<organism evidence="1 2">
    <name type="scientific">Bombyx mandarina</name>
    <name type="common">Wild silk moth</name>
    <name type="synonym">Wild silkworm</name>
    <dbReference type="NCBI Taxonomy" id="7092"/>
    <lineage>
        <taxon>Eukaryota</taxon>
        <taxon>Metazoa</taxon>
        <taxon>Ecdysozoa</taxon>
        <taxon>Arthropoda</taxon>
        <taxon>Hexapoda</taxon>
        <taxon>Insecta</taxon>
        <taxon>Pterygota</taxon>
        <taxon>Neoptera</taxon>
        <taxon>Endopterygota</taxon>
        <taxon>Lepidoptera</taxon>
        <taxon>Glossata</taxon>
        <taxon>Ditrysia</taxon>
        <taxon>Bombycoidea</taxon>
        <taxon>Bombycidae</taxon>
        <taxon>Bombycinae</taxon>
        <taxon>Bombyx</taxon>
    </lineage>
</organism>
<dbReference type="OrthoDB" id="7459630at2759"/>
<protein>
    <submittedName>
        <fullName evidence="2">Uncharacterized protein LOC114251856</fullName>
    </submittedName>
</protein>
<dbReference type="AlphaFoldDB" id="A0A6J2KM68"/>
<gene>
    <name evidence="2" type="primary">LOC114251856</name>
</gene>
<evidence type="ECO:0000313" key="1">
    <source>
        <dbReference type="Proteomes" id="UP000504629"/>
    </source>
</evidence>
<dbReference type="RefSeq" id="XP_028042057.1">
    <property type="nucleotide sequence ID" value="XM_028186256.1"/>
</dbReference>